<dbReference type="OrthoDB" id="6199084at2"/>
<dbReference type="Pfam" id="PF10604">
    <property type="entry name" value="Polyketide_cyc2"/>
    <property type="match status" value="1"/>
</dbReference>
<dbReference type="PATRIC" id="fig|465820.4.peg.2347"/>
<dbReference type="EMBL" id="LDRC01000056">
    <property type="protein sequence ID" value="KTR51343.1"/>
    <property type="molecule type" value="Genomic_DNA"/>
</dbReference>
<dbReference type="Proteomes" id="UP000072763">
    <property type="component" value="Unassembled WGS sequence"/>
</dbReference>
<dbReference type="RefSeq" id="WP_058750076.1">
    <property type="nucleotide sequence ID" value="NZ_LDRC01000056.1"/>
</dbReference>
<dbReference type="AlphaFoldDB" id="A0A147DPZ2"/>
<reference evidence="2 3" key="1">
    <citation type="journal article" date="2016" name="Front. Microbiol.">
        <title>Genomic Resource of Rice Seed Associated Bacteria.</title>
        <authorList>
            <person name="Midha S."/>
            <person name="Bansal K."/>
            <person name="Sharma S."/>
            <person name="Kumar N."/>
            <person name="Patil P.P."/>
            <person name="Chaudhry V."/>
            <person name="Patil P.B."/>
        </authorList>
    </citation>
    <scope>NUCLEOTIDE SEQUENCE [LARGE SCALE GENOMIC DNA]</scope>
    <source>
        <strain evidence="2 3">NS359</strain>
    </source>
</reference>
<evidence type="ECO:0000256" key="1">
    <source>
        <dbReference type="SAM" id="MobiDB-lite"/>
    </source>
</evidence>
<dbReference type="InterPro" id="IPR023393">
    <property type="entry name" value="START-like_dom_sf"/>
</dbReference>
<gene>
    <name evidence="2" type="ORF">NS359_10845</name>
</gene>
<evidence type="ECO:0000313" key="2">
    <source>
        <dbReference type="EMBL" id="KTR51343.1"/>
    </source>
</evidence>
<proteinExistence type="predicted"/>
<name>A0A147DPZ2_9MICO</name>
<protein>
    <recommendedName>
        <fullName evidence="4">Polyketide cyclase</fullName>
    </recommendedName>
</protein>
<evidence type="ECO:0008006" key="4">
    <source>
        <dbReference type="Google" id="ProtNLM"/>
    </source>
</evidence>
<organism evidence="2 3">
    <name type="scientific">Curtobacterium oceanosedimentum</name>
    <dbReference type="NCBI Taxonomy" id="465820"/>
    <lineage>
        <taxon>Bacteria</taxon>
        <taxon>Bacillati</taxon>
        <taxon>Actinomycetota</taxon>
        <taxon>Actinomycetes</taxon>
        <taxon>Micrococcales</taxon>
        <taxon>Microbacteriaceae</taxon>
        <taxon>Curtobacterium</taxon>
    </lineage>
</organism>
<evidence type="ECO:0000313" key="3">
    <source>
        <dbReference type="Proteomes" id="UP000072763"/>
    </source>
</evidence>
<sequence>MGTRGIYVEIVIEVDLERVWAATQDPEQHVRWDVRFSEIVPEGAEDGAPTHFRYVRRSPLHDVHGTGVSIGERRRPDGSRTSALRFGTADRLSPIRAGRGYWRYVPTDDGRTRFITGYDYDSGWGPLDVVVRPLLGWATAWSFDRLRIWLEGGPAPEAWPLTSVLQPWRRDRPRASRTLRAPAGGTRRTDHLHDAPATLATLPDPRGDR</sequence>
<dbReference type="SUPFAM" id="SSF55961">
    <property type="entry name" value="Bet v1-like"/>
    <property type="match status" value="1"/>
</dbReference>
<dbReference type="CDD" id="cd07812">
    <property type="entry name" value="SRPBCC"/>
    <property type="match status" value="1"/>
</dbReference>
<feature type="region of interest" description="Disordered" evidence="1">
    <location>
        <begin position="172"/>
        <end position="209"/>
    </location>
</feature>
<dbReference type="STRING" id="465820.NS263_04255"/>
<accession>A0A147DPZ2</accession>
<dbReference type="Gene3D" id="3.30.530.20">
    <property type="match status" value="1"/>
</dbReference>
<comment type="caution">
    <text evidence="2">The sequence shown here is derived from an EMBL/GenBank/DDBJ whole genome shotgun (WGS) entry which is preliminary data.</text>
</comment>
<dbReference type="InterPro" id="IPR019587">
    <property type="entry name" value="Polyketide_cyclase/dehydratase"/>
</dbReference>